<gene>
    <name evidence="2" type="ORF">POSPLADRAFT_1145828</name>
</gene>
<dbReference type="EMBL" id="KZ110599">
    <property type="protein sequence ID" value="OSX61348.1"/>
    <property type="molecule type" value="Genomic_DNA"/>
</dbReference>
<reference evidence="2 3" key="1">
    <citation type="submission" date="2017-04" db="EMBL/GenBank/DDBJ databases">
        <title>Genome Sequence of the Model Brown-Rot Fungus Postia placenta SB12.</title>
        <authorList>
            <consortium name="DOE Joint Genome Institute"/>
            <person name="Gaskell J."/>
            <person name="Kersten P."/>
            <person name="Larrondo L.F."/>
            <person name="Canessa P."/>
            <person name="Martinez D."/>
            <person name="Hibbett D."/>
            <person name="Schmoll M."/>
            <person name="Kubicek C.P."/>
            <person name="Martinez A.T."/>
            <person name="Yadav J."/>
            <person name="Master E."/>
            <person name="Magnuson J.K."/>
            <person name="James T."/>
            <person name="Yaver D."/>
            <person name="Berka R."/>
            <person name="Labutti K."/>
            <person name="Lipzen A."/>
            <person name="Aerts A."/>
            <person name="Barry K."/>
            <person name="Henrissat B."/>
            <person name="Blanchette R."/>
            <person name="Grigoriev I."/>
            <person name="Cullen D."/>
        </authorList>
    </citation>
    <scope>NUCLEOTIDE SEQUENCE [LARGE SCALE GENOMIC DNA]</scope>
    <source>
        <strain evidence="2 3">MAD-698-R-SB12</strain>
    </source>
</reference>
<organism evidence="2 3">
    <name type="scientific">Postia placenta MAD-698-R-SB12</name>
    <dbReference type="NCBI Taxonomy" id="670580"/>
    <lineage>
        <taxon>Eukaryota</taxon>
        <taxon>Fungi</taxon>
        <taxon>Dikarya</taxon>
        <taxon>Basidiomycota</taxon>
        <taxon>Agaricomycotina</taxon>
        <taxon>Agaricomycetes</taxon>
        <taxon>Polyporales</taxon>
        <taxon>Adustoporiaceae</taxon>
        <taxon>Rhodonia</taxon>
    </lineage>
</organism>
<keyword evidence="3" id="KW-1185">Reference proteome</keyword>
<dbReference type="RefSeq" id="XP_024338142.1">
    <property type="nucleotide sequence ID" value="XM_024485850.1"/>
</dbReference>
<dbReference type="Proteomes" id="UP000194127">
    <property type="component" value="Unassembled WGS sequence"/>
</dbReference>
<name>A0A1X6MY98_9APHY</name>
<feature type="compositionally biased region" description="Basic residues" evidence="1">
    <location>
        <begin position="49"/>
        <end position="59"/>
    </location>
</feature>
<accession>A0A1X6MY98</accession>
<sequence>MDASTREKWDNMAALEASQHRRDHPAYRFSPQHTNKEKRKKAQDVKLPQGRKKGPKAKKQGGAFARPSAVAMSSPTEVNLMASTADTVERVATPPHLPSAPCYTGQQTYISDTLCLGGQYIQETQSQLPTSVEASESLDRNVPQWAAPQPILQHLNPLPQSIPMVGFTNNVIAPPDAENPPLDEFQTPPYTASSAESSYGVSPGYTPNWMSSAIPGQQHFIEPGSERLHWLATMQGSDVPHRWCSDEFNSLEVERQYRNGIPYGSMPLDEGWPLQMPS</sequence>
<dbReference type="OrthoDB" id="10280658at2759"/>
<protein>
    <submittedName>
        <fullName evidence="2">Uncharacterized protein</fullName>
    </submittedName>
</protein>
<feature type="region of interest" description="Disordered" evidence="1">
    <location>
        <begin position="1"/>
        <end position="71"/>
    </location>
</feature>
<dbReference type="AlphaFoldDB" id="A0A1X6MY98"/>
<feature type="compositionally biased region" description="Basic and acidic residues" evidence="1">
    <location>
        <begin position="1"/>
        <end position="10"/>
    </location>
</feature>
<evidence type="ECO:0000313" key="3">
    <source>
        <dbReference type="Proteomes" id="UP000194127"/>
    </source>
</evidence>
<proteinExistence type="predicted"/>
<dbReference type="GeneID" id="36330799"/>
<evidence type="ECO:0000313" key="2">
    <source>
        <dbReference type="EMBL" id="OSX61348.1"/>
    </source>
</evidence>
<evidence type="ECO:0000256" key="1">
    <source>
        <dbReference type="SAM" id="MobiDB-lite"/>
    </source>
</evidence>